<protein>
    <submittedName>
        <fullName evidence="1">Uncharacterized protein</fullName>
    </submittedName>
</protein>
<sequence length="59" mass="6404">MGAMLGSRGNDPFRQTDLLEIDSVDFAVYFGGKCPTDLEGVFPIIKQLDIPLWGGDVST</sequence>
<dbReference type="EMBL" id="MLYV02000514">
    <property type="protein sequence ID" value="PSR87358.1"/>
    <property type="molecule type" value="Genomic_DNA"/>
</dbReference>
<proteinExistence type="predicted"/>
<gene>
    <name evidence="1" type="ORF">PHLCEN_2v5175</name>
</gene>
<organism evidence="1 2">
    <name type="scientific">Hermanssonia centrifuga</name>
    <dbReference type="NCBI Taxonomy" id="98765"/>
    <lineage>
        <taxon>Eukaryota</taxon>
        <taxon>Fungi</taxon>
        <taxon>Dikarya</taxon>
        <taxon>Basidiomycota</taxon>
        <taxon>Agaricomycotina</taxon>
        <taxon>Agaricomycetes</taxon>
        <taxon>Polyporales</taxon>
        <taxon>Meruliaceae</taxon>
        <taxon>Hermanssonia</taxon>
    </lineage>
</organism>
<dbReference type="Proteomes" id="UP000186601">
    <property type="component" value="Unassembled WGS sequence"/>
</dbReference>
<reference evidence="1 2" key="1">
    <citation type="submission" date="2018-02" db="EMBL/GenBank/DDBJ databases">
        <title>Genome sequence of the basidiomycete white-rot fungus Phlebia centrifuga.</title>
        <authorList>
            <person name="Granchi Z."/>
            <person name="Peng M."/>
            <person name="de Vries R.P."/>
            <person name="Hilden K."/>
            <person name="Makela M.R."/>
            <person name="Grigoriev I."/>
            <person name="Riley R."/>
        </authorList>
    </citation>
    <scope>NUCLEOTIDE SEQUENCE [LARGE SCALE GENOMIC DNA]</scope>
    <source>
        <strain evidence="1 2">FBCC195</strain>
    </source>
</reference>
<accession>A0A2R6P8S0</accession>
<name>A0A2R6P8S0_9APHY</name>
<keyword evidence="2" id="KW-1185">Reference proteome</keyword>
<dbReference type="AlphaFoldDB" id="A0A2R6P8S0"/>
<comment type="caution">
    <text evidence="1">The sequence shown here is derived from an EMBL/GenBank/DDBJ whole genome shotgun (WGS) entry which is preliminary data.</text>
</comment>
<evidence type="ECO:0000313" key="1">
    <source>
        <dbReference type="EMBL" id="PSR87358.1"/>
    </source>
</evidence>
<evidence type="ECO:0000313" key="2">
    <source>
        <dbReference type="Proteomes" id="UP000186601"/>
    </source>
</evidence>